<dbReference type="EMBL" id="QUAH01000001">
    <property type="protein sequence ID" value="RFT17143.1"/>
    <property type="molecule type" value="Genomic_DNA"/>
</dbReference>
<name>A0A3E2BQU4_9BACT</name>
<dbReference type="AlphaFoldDB" id="A0A3E2BQU4"/>
<dbReference type="Proteomes" id="UP000257323">
    <property type="component" value="Unassembled WGS sequence"/>
</dbReference>
<evidence type="ECO:0000313" key="1">
    <source>
        <dbReference type="EMBL" id="RFT17143.1"/>
    </source>
</evidence>
<accession>A0A3E2BQU4</accession>
<evidence type="ECO:0000313" key="2">
    <source>
        <dbReference type="Proteomes" id="UP000257323"/>
    </source>
</evidence>
<comment type="caution">
    <text evidence="1">The sequence shown here is derived from an EMBL/GenBank/DDBJ whole genome shotgun (WGS) entry which is preliminary data.</text>
</comment>
<evidence type="ECO:0008006" key="3">
    <source>
        <dbReference type="Google" id="ProtNLM"/>
    </source>
</evidence>
<reference evidence="1 2" key="1">
    <citation type="submission" date="2018-08" db="EMBL/GenBank/DDBJ databases">
        <title>Genome analysis of the thermophilic bacterium of the candidate phylum Aminicenantes from deep subsurface aquifer revealed its physiology and ecological role.</title>
        <authorList>
            <person name="Kadnikov V.V."/>
            <person name="Mardanov A.V."/>
            <person name="Beletsky A.V."/>
            <person name="Karnachuk O.V."/>
            <person name="Ravin N.V."/>
        </authorList>
    </citation>
    <scope>NUCLEOTIDE SEQUENCE [LARGE SCALE GENOMIC DNA]</scope>
    <source>
        <strain evidence="1">BY38</strain>
    </source>
</reference>
<proteinExistence type="predicted"/>
<protein>
    <recommendedName>
        <fullName evidence="3">Outer membrane protein beta-barrel domain-containing protein</fullName>
    </recommendedName>
</protein>
<organism evidence="1 2">
    <name type="scientific">Candidatus Saccharicenans subterraneus</name>
    <dbReference type="NCBI Taxonomy" id="2508984"/>
    <lineage>
        <taxon>Bacteria</taxon>
        <taxon>Candidatus Aminicenantota</taxon>
        <taxon>Candidatus Aminicenantia</taxon>
        <taxon>Candidatus Aminicenantales</taxon>
        <taxon>Candidatus Saccharicenantaceae</taxon>
        <taxon>Candidatus Saccharicenans</taxon>
    </lineage>
</organism>
<sequence>MKKGIVFILLAGAMLLGTVRLSFGQWFVDLENGAVLSGYNDVAIPGDTGTRFSLSEELKTDAAYFFRFRAGYQWKSRHTISVLFAPLTLKAAGSLDRPLFFYEELFPAGTPLTGRYKFNSYRLTYRYDFVRKGRWQVGVGLTAKIRDAAIKIEGGGLSSTKTNVGFVPLINLRVFWQFHDRWGLLLEGDGAVAKQGRAEDFLLALQWKVRDNLSLKFGYRILEGGADVEEVYSFSLLHYLSAGLTFTF</sequence>
<gene>
    <name evidence="1" type="ORF">OP8BY_1085</name>
</gene>